<name>D8JQM9_HYPDA</name>
<evidence type="ECO:0000313" key="2">
    <source>
        <dbReference type="Proteomes" id="UP000002033"/>
    </source>
</evidence>
<dbReference type="KEGG" id="hdn:Hden_2185"/>
<protein>
    <submittedName>
        <fullName evidence="1">Uncharacterized protein</fullName>
    </submittedName>
</protein>
<keyword evidence="2" id="KW-1185">Reference proteome</keyword>
<dbReference type="HOGENOM" id="CLU_2898109_0_0_5"/>
<organism evidence="1 2">
    <name type="scientific">Hyphomicrobium denitrificans (strain ATCC 51888 / DSM 1869 / NCIMB 11706 / TK 0415)</name>
    <dbReference type="NCBI Taxonomy" id="582899"/>
    <lineage>
        <taxon>Bacteria</taxon>
        <taxon>Pseudomonadati</taxon>
        <taxon>Pseudomonadota</taxon>
        <taxon>Alphaproteobacteria</taxon>
        <taxon>Hyphomicrobiales</taxon>
        <taxon>Hyphomicrobiaceae</taxon>
        <taxon>Hyphomicrobium</taxon>
    </lineage>
</organism>
<dbReference type="EMBL" id="CP002083">
    <property type="protein sequence ID" value="ADJ23983.1"/>
    <property type="molecule type" value="Genomic_DNA"/>
</dbReference>
<proteinExistence type="predicted"/>
<reference evidence="2" key="1">
    <citation type="journal article" date="2011" name="J. Bacteriol.">
        <title>Genome sequences of eight morphologically diverse alphaproteobacteria.</title>
        <authorList>
            <consortium name="US DOE Joint Genome Institute"/>
            <person name="Brown P.J."/>
            <person name="Kysela D.T."/>
            <person name="Buechlein A."/>
            <person name="Hemmerich C."/>
            <person name="Brun Y.V."/>
        </authorList>
    </citation>
    <scope>NUCLEOTIDE SEQUENCE [LARGE SCALE GENOMIC DNA]</scope>
    <source>
        <strain evidence="2">ATCC 51888 / DSM 1869 / NCIB 11706 / TK 0415</strain>
    </source>
</reference>
<sequence>MIRWSHLPPRLFRRVTLTAFFIRRTGLYKPHAPNNSPSRTLLIDPIGRDAFAIIGDSSTVTT</sequence>
<evidence type="ECO:0000313" key="1">
    <source>
        <dbReference type="EMBL" id="ADJ23983.1"/>
    </source>
</evidence>
<dbReference type="AlphaFoldDB" id="D8JQM9"/>
<dbReference type="Proteomes" id="UP000002033">
    <property type="component" value="Chromosome"/>
</dbReference>
<gene>
    <name evidence="1" type="ordered locus">Hden_2185</name>
</gene>
<accession>D8JQM9</accession>